<evidence type="ECO:0000256" key="2">
    <source>
        <dbReference type="ARBA" id="ARBA00022723"/>
    </source>
</evidence>
<comment type="subcellular location">
    <subcellularLocation>
        <location evidence="1">Nucleus</location>
    </subcellularLocation>
</comment>
<evidence type="ECO:0000313" key="10">
    <source>
        <dbReference type="EMBL" id="KAG7451380.1"/>
    </source>
</evidence>
<feature type="compositionally biased region" description="Polar residues" evidence="8">
    <location>
        <begin position="438"/>
        <end position="454"/>
    </location>
</feature>
<dbReference type="AlphaFoldDB" id="A0A9P7W3N0"/>
<feature type="domain" description="C2H2-type" evidence="9">
    <location>
        <begin position="479"/>
        <end position="506"/>
    </location>
</feature>
<feature type="region of interest" description="Disordered" evidence="8">
    <location>
        <begin position="435"/>
        <end position="454"/>
    </location>
</feature>
<dbReference type="SUPFAM" id="SSF57667">
    <property type="entry name" value="beta-beta-alpha zinc fingers"/>
    <property type="match status" value="1"/>
</dbReference>
<dbReference type="PROSITE" id="PS00028">
    <property type="entry name" value="ZINC_FINGER_C2H2_1"/>
    <property type="match status" value="2"/>
</dbReference>
<dbReference type="RefSeq" id="XP_043044880.1">
    <property type="nucleotide sequence ID" value="XM_043178817.1"/>
</dbReference>
<dbReference type="PROSITE" id="PS50157">
    <property type="entry name" value="ZINC_FINGER_C2H2_2"/>
    <property type="match status" value="2"/>
</dbReference>
<dbReference type="SMART" id="SM00355">
    <property type="entry name" value="ZnF_C2H2"/>
    <property type="match status" value="2"/>
</dbReference>
<keyword evidence="5" id="KW-0862">Zinc</keyword>
<dbReference type="Proteomes" id="UP000812287">
    <property type="component" value="Unassembled WGS sequence"/>
</dbReference>
<dbReference type="PANTHER" id="PTHR16515:SF49">
    <property type="entry name" value="GASTRULA ZINC FINGER PROTEIN XLCGF49.1-LIKE-RELATED"/>
    <property type="match status" value="1"/>
</dbReference>
<comment type="caution">
    <text evidence="10">The sequence shown here is derived from an EMBL/GenBank/DDBJ whole genome shotgun (WGS) entry which is preliminary data.</text>
</comment>
<feature type="compositionally biased region" description="Low complexity" evidence="8">
    <location>
        <begin position="299"/>
        <end position="310"/>
    </location>
</feature>
<evidence type="ECO:0000256" key="1">
    <source>
        <dbReference type="ARBA" id="ARBA00004123"/>
    </source>
</evidence>
<feature type="domain" description="C2H2-type" evidence="9">
    <location>
        <begin position="507"/>
        <end position="537"/>
    </location>
</feature>
<keyword evidence="6" id="KW-0539">Nucleus</keyword>
<protein>
    <recommendedName>
        <fullName evidence="9">C2H2-type domain-containing protein</fullName>
    </recommendedName>
</protein>
<dbReference type="EMBL" id="MU250525">
    <property type="protein sequence ID" value="KAG7451380.1"/>
    <property type="molecule type" value="Genomic_DNA"/>
</dbReference>
<reference evidence="10" key="1">
    <citation type="submission" date="2020-11" db="EMBL/GenBank/DDBJ databases">
        <title>Adaptations for nitrogen fixation in a non-lichenized fungal sporocarp promotes dispersal by wood-feeding termites.</title>
        <authorList>
            <consortium name="DOE Joint Genome Institute"/>
            <person name="Koch R.A."/>
            <person name="Yoon G."/>
            <person name="Arayal U."/>
            <person name="Lail K."/>
            <person name="Amirebrahimi M."/>
            <person name="Labutti K."/>
            <person name="Lipzen A."/>
            <person name="Riley R."/>
            <person name="Barry K."/>
            <person name="Henrissat B."/>
            <person name="Grigoriev I.V."/>
            <person name="Herr J.R."/>
            <person name="Aime M.C."/>
        </authorList>
    </citation>
    <scope>NUCLEOTIDE SEQUENCE</scope>
    <source>
        <strain evidence="10">MCA 3950</strain>
    </source>
</reference>
<gene>
    <name evidence="10" type="ORF">BT62DRAFT_1071955</name>
</gene>
<keyword evidence="2" id="KW-0479">Metal-binding</keyword>
<dbReference type="Gene3D" id="3.30.160.60">
    <property type="entry name" value="Classic Zinc Finger"/>
    <property type="match status" value="2"/>
</dbReference>
<keyword evidence="3" id="KW-0677">Repeat</keyword>
<evidence type="ECO:0000313" key="11">
    <source>
        <dbReference type="Proteomes" id="UP000812287"/>
    </source>
</evidence>
<dbReference type="GO" id="GO:0010468">
    <property type="term" value="P:regulation of gene expression"/>
    <property type="evidence" value="ECO:0007669"/>
    <property type="project" value="TreeGrafter"/>
</dbReference>
<organism evidence="10 11">
    <name type="scientific">Guyanagaster necrorhizus</name>
    <dbReference type="NCBI Taxonomy" id="856835"/>
    <lineage>
        <taxon>Eukaryota</taxon>
        <taxon>Fungi</taxon>
        <taxon>Dikarya</taxon>
        <taxon>Basidiomycota</taxon>
        <taxon>Agaricomycotina</taxon>
        <taxon>Agaricomycetes</taxon>
        <taxon>Agaricomycetidae</taxon>
        <taxon>Agaricales</taxon>
        <taxon>Marasmiineae</taxon>
        <taxon>Physalacriaceae</taxon>
        <taxon>Guyanagaster</taxon>
    </lineage>
</organism>
<evidence type="ECO:0000256" key="6">
    <source>
        <dbReference type="ARBA" id="ARBA00023242"/>
    </source>
</evidence>
<evidence type="ECO:0000256" key="4">
    <source>
        <dbReference type="ARBA" id="ARBA00022771"/>
    </source>
</evidence>
<dbReference type="InterPro" id="IPR013087">
    <property type="entry name" value="Znf_C2H2_type"/>
</dbReference>
<feature type="region of interest" description="Disordered" evidence="8">
    <location>
        <begin position="299"/>
        <end position="330"/>
    </location>
</feature>
<dbReference type="GO" id="GO:0005634">
    <property type="term" value="C:nucleus"/>
    <property type="evidence" value="ECO:0007669"/>
    <property type="project" value="UniProtKB-SubCell"/>
</dbReference>
<proteinExistence type="predicted"/>
<name>A0A9P7W3N0_9AGAR</name>
<evidence type="ECO:0000256" key="5">
    <source>
        <dbReference type="ARBA" id="ARBA00022833"/>
    </source>
</evidence>
<dbReference type="GO" id="GO:0008270">
    <property type="term" value="F:zinc ion binding"/>
    <property type="evidence" value="ECO:0007669"/>
    <property type="project" value="UniProtKB-KW"/>
</dbReference>
<dbReference type="OrthoDB" id="3437960at2759"/>
<dbReference type="InterPro" id="IPR036236">
    <property type="entry name" value="Znf_C2H2_sf"/>
</dbReference>
<dbReference type="InterPro" id="IPR050331">
    <property type="entry name" value="Zinc_finger"/>
</dbReference>
<accession>A0A9P7W3N0</accession>
<keyword evidence="11" id="KW-1185">Reference proteome</keyword>
<feature type="compositionally biased region" description="Low complexity" evidence="8">
    <location>
        <begin position="321"/>
        <end position="330"/>
    </location>
</feature>
<dbReference type="GeneID" id="66101111"/>
<evidence type="ECO:0000256" key="8">
    <source>
        <dbReference type="SAM" id="MobiDB-lite"/>
    </source>
</evidence>
<sequence>MSARASDSTSPAGRVTFYSYLLGSLSTALSLLHEVEQKLKVTASGKCHRKNEGLDGRAPPTVPRGVTSCIFGQIASIFEPGVSRTRLFSLVEIFSGTCTAFSFNSKHSLLHLYHICLRRVSLRHRFHPILITVTSMVGDIGCRIIVQDVDCHLGNLEDGDDSISPKMTHNQLGLSSPFSDSFPPLMNPTFPSAEDLALYTQGLLRSRRSSETALTAALPPFAHRERSASINSTGGHRRVFSSSALFANNEGASLAQCNDFLSPHQDYQRQAQPSLQVITDLSYDTCILSPCSASPALTPASSSSSSFGSPEEFRNQRSALSDYSDSSVVSPPYGCDGTDTVYQTPSSLLFHPDSSRGRTLWRPDVYLTPSLNSRSPSLASMPNMGDLDHDIFRSREPSMARSIHSDNGIDFLTLKQLDLNPVDVSPALVATSEIFGTEQETSHTATDPSSASLTSYREQVASDAVTRASQSRRTNAANYVCEQCKQTFTAKHNLHNHLNSHYGVRNFQCPIPGCNKAFGTSHVRRRHLVKCHSGSIEAKRRKPCKRRLS</sequence>
<evidence type="ECO:0000256" key="7">
    <source>
        <dbReference type="PROSITE-ProRule" id="PRU00042"/>
    </source>
</evidence>
<evidence type="ECO:0000256" key="3">
    <source>
        <dbReference type="ARBA" id="ARBA00022737"/>
    </source>
</evidence>
<evidence type="ECO:0000259" key="9">
    <source>
        <dbReference type="PROSITE" id="PS50157"/>
    </source>
</evidence>
<keyword evidence="4 7" id="KW-0863">Zinc-finger</keyword>
<dbReference type="PANTHER" id="PTHR16515">
    <property type="entry name" value="PR DOMAIN ZINC FINGER PROTEIN"/>
    <property type="match status" value="1"/>
</dbReference>